<accession>A0A3A1Y904</accession>
<organism evidence="2 3">
    <name type="scientific">Psittacicella hinzii</name>
    <dbReference type="NCBI Taxonomy" id="2028575"/>
    <lineage>
        <taxon>Bacteria</taxon>
        <taxon>Pseudomonadati</taxon>
        <taxon>Pseudomonadota</taxon>
        <taxon>Gammaproteobacteria</taxon>
        <taxon>Pasteurellales</taxon>
        <taxon>Psittacicellaceae</taxon>
        <taxon>Psittacicella</taxon>
    </lineage>
</organism>
<dbReference type="EMBL" id="NRHC01000027">
    <property type="protein sequence ID" value="RIY33678.1"/>
    <property type="molecule type" value="Genomic_DNA"/>
</dbReference>
<protein>
    <submittedName>
        <fullName evidence="2">Uncharacterized protein</fullName>
    </submittedName>
</protein>
<dbReference type="Proteomes" id="UP000265691">
    <property type="component" value="Unassembled WGS sequence"/>
</dbReference>
<keyword evidence="3" id="KW-1185">Reference proteome</keyword>
<evidence type="ECO:0000313" key="2">
    <source>
        <dbReference type="EMBL" id="RIY33678.1"/>
    </source>
</evidence>
<name>A0A3A1Y904_9GAMM</name>
<evidence type="ECO:0000313" key="3">
    <source>
        <dbReference type="Proteomes" id="UP000265691"/>
    </source>
</evidence>
<comment type="caution">
    <text evidence="2">The sequence shown here is derived from an EMBL/GenBank/DDBJ whole genome shotgun (WGS) entry which is preliminary data.</text>
</comment>
<proteinExistence type="predicted"/>
<evidence type="ECO:0000256" key="1">
    <source>
        <dbReference type="SAM" id="MobiDB-lite"/>
    </source>
</evidence>
<feature type="region of interest" description="Disordered" evidence="1">
    <location>
        <begin position="513"/>
        <end position="539"/>
    </location>
</feature>
<dbReference type="RefSeq" id="WP_119524699.1">
    <property type="nucleotide sequence ID" value="NZ_NRHC01000027.1"/>
</dbReference>
<sequence>MSKVPLISGCLFNSLVKSSQNIDAKDIGNKIFLNSIVNNELYQATNLKSSGQKFKPKVFLANRNMLNNFMQKLVEQYPYTLMQINEEELQALSLPSTPWQVFDVSGGQELNANLRKNLNTNLSKNLNAKLGKKSKKASNKKPYEGLKNISQLRYLSKYRNIFYKCQILFKEASIPNLQQQRGNWFNYQQATAVSWIESAPDRKSFFKQDLISQAQEIWQTAKLAQEAWGASQIEYYLPSLDEYVNSASVASIAYGSSNCCNSRGSSCSSNSSSSYNASSSNRPSSIRLWKNISLSLVPNLFTDLEKLDDKDTNMLGIGKTLQVFSQEVLVQVSSKKKKRTSAKTAKTAKTTKKNTTKSTTQTNFFILLGERLNLPCIQQLKKQSRYHLILTTLEFVALHQNFLEVLIAKDSLLYKQQLSLAGRHAEGFLKQVQVFEYFLKLCRELRLCSTVTQVKKHLQEAVMGTRRITPETLQDLKYKVKYFLCFVKTVNSYQELLEDNYLHYGGADLSLSCNSNSNKDTEAQTRRQEREQDQDRRQGQDLRQYLDQRQGQDLLRQGQDLLRQGQDLLRQGQDLLRQDLLRQDLLRQDLLRQDQDQKQEKVFSKSYSCFKQNTSVATPWQLHFTSNPSKTQFSKYLTKQRDMQQHILHYCQQLKHTQNHLLTTSKDLAQQILERTPKVLKKLSQDTPKVVAGDDGLEQLMLDMVLYALGHICGRQQSHSPYLLNAQEREEVIQLTSTLASMSKLGKPQLIDGTLELDLTSCLIDRVIQACPLPLLSWDKKSKQKLLDLTLKFAEEEKVNTGILSTIGELIQTPFPQLIFKLCKWDGCKRVKKEVASSETKERAEANSSNATIDEFALRKKVSQEYKLATYSCNLPDGESEADTQANKSSRIQVKSKDIEVRSKDFKPNNQVKQSSGVKDNSFVYQNFKDEFASWFLPKRLLYIVLVKLCYLTRLLQVSNVTTNSTLLTAVTSTTTSKGIPNTFTWTGTKAFTFSAGSARLGNSAVKSSAGENYEEDESLLQQINWQLGSYELASLTRGVDFDFVNNLAVTKELAWLSSRGINDLFSLLLQAKSYQVDLQALRETSVVVKGQRTYHPFALAYALNQQGLSLKVKEAVGFSNDYLLRFIGETCSYHQKLEEKSLLNSLVLFNQVSSCLLLNKRILLEQYNQKKLTVSQKEPQNTSQKEPQCQKGFLEGLTKDRLQQTNYLATSEQPRKLQRSFPFYLTPCAKKLQEKLVPSFLSLASWYMYNQNLVATAEVFKLAYLTLLKQKQVVEVRIKKSSFGATIRYHPTVKNGRAEVLPKNSLKYFAKYENLEKYLLHSYVLCNYPNLDPSNPKSEHKFCIELVDTLKLRWL</sequence>
<reference evidence="2 3" key="1">
    <citation type="submission" date="2017-08" db="EMBL/GenBank/DDBJ databases">
        <title>Reclassification of Bisgaard taxon 37 and 44.</title>
        <authorList>
            <person name="Christensen H."/>
        </authorList>
    </citation>
    <scope>NUCLEOTIDE SEQUENCE [LARGE SCALE GENOMIC DNA]</scope>
    <source>
        <strain evidence="2 3">B96_3</strain>
    </source>
</reference>
<feature type="compositionally biased region" description="Basic and acidic residues" evidence="1">
    <location>
        <begin position="519"/>
        <end position="539"/>
    </location>
</feature>
<gene>
    <name evidence="2" type="ORF">CKF54_02425</name>
</gene>